<gene>
    <name evidence="1" type="ORF">FX155_00645</name>
</gene>
<evidence type="ECO:0000313" key="1">
    <source>
        <dbReference type="EMBL" id="MSS81134.1"/>
    </source>
</evidence>
<sequence length="86" mass="10311">MFPCSKCGQCCKKVGRTPLAKNLDRGDGVCRHYDGATRLCRIYQERPLLCRVDEYYDRFLKDKMPREEWYRLNQEQCRKLQDKSAE</sequence>
<dbReference type="InterPro" id="IPR005358">
    <property type="entry name" value="Puta_zinc/iron-chelating_dom"/>
</dbReference>
<dbReference type="RefSeq" id="WP_154487325.1">
    <property type="nucleotide sequence ID" value="NZ_JAYLVM010000111.1"/>
</dbReference>
<dbReference type="AlphaFoldDB" id="A0A6N7VHP4"/>
<accession>A0A6N7VHP4</accession>
<dbReference type="OrthoDB" id="9810361at2"/>
<proteinExistence type="predicted"/>
<protein>
    <submittedName>
        <fullName evidence="1">YkgJ family cysteine cluster protein</fullName>
    </submittedName>
</protein>
<dbReference type="Pfam" id="PF03692">
    <property type="entry name" value="CxxCxxCC"/>
    <property type="match status" value="1"/>
</dbReference>
<evidence type="ECO:0000313" key="2">
    <source>
        <dbReference type="Proteomes" id="UP000441455"/>
    </source>
</evidence>
<dbReference type="Proteomes" id="UP000441455">
    <property type="component" value="Unassembled WGS sequence"/>
</dbReference>
<dbReference type="EMBL" id="VULN01000001">
    <property type="protein sequence ID" value="MSS81134.1"/>
    <property type="molecule type" value="Genomic_DNA"/>
</dbReference>
<name>A0A6N7VHP4_ACIFE</name>
<comment type="caution">
    <text evidence="1">The sequence shown here is derived from an EMBL/GenBank/DDBJ whole genome shotgun (WGS) entry which is preliminary data.</text>
</comment>
<reference evidence="1 2" key="1">
    <citation type="submission" date="2019-08" db="EMBL/GenBank/DDBJ databases">
        <title>In-depth cultivation of the pig gut microbiome towards novel bacterial diversity and tailored functional studies.</title>
        <authorList>
            <person name="Wylensek D."/>
            <person name="Hitch T.C.A."/>
            <person name="Clavel T."/>
        </authorList>
    </citation>
    <scope>NUCLEOTIDE SEQUENCE [LARGE SCALE GENOMIC DNA]</scope>
    <source>
        <strain evidence="1 2">WCA-389-WT-5B</strain>
    </source>
</reference>
<organism evidence="1 2">
    <name type="scientific">Acidaminococcus fermentans</name>
    <dbReference type="NCBI Taxonomy" id="905"/>
    <lineage>
        <taxon>Bacteria</taxon>
        <taxon>Bacillati</taxon>
        <taxon>Bacillota</taxon>
        <taxon>Negativicutes</taxon>
        <taxon>Acidaminococcales</taxon>
        <taxon>Acidaminococcaceae</taxon>
        <taxon>Acidaminococcus</taxon>
    </lineage>
</organism>